<gene>
    <name evidence="7" type="ORF">AS156_36335</name>
</gene>
<comment type="subcellular location">
    <subcellularLocation>
        <location evidence="1">Host membrane</location>
    </subcellularLocation>
</comment>
<keyword evidence="5" id="KW-0472">Membrane</keyword>
<dbReference type="GO" id="GO:0033644">
    <property type="term" value="C:host cell membrane"/>
    <property type="evidence" value="ECO:0007669"/>
    <property type="project" value="UniProtKB-SubCell"/>
</dbReference>
<dbReference type="AlphaFoldDB" id="A0A120FQB4"/>
<feature type="transmembrane region" description="Helical" evidence="5">
    <location>
        <begin position="196"/>
        <end position="217"/>
    </location>
</feature>
<evidence type="ECO:0000256" key="2">
    <source>
        <dbReference type="ARBA" id="ARBA00022870"/>
    </source>
</evidence>
<organism evidence="7 8">
    <name type="scientific">Bradyrhizobium macuxiense</name>
    <dbReference type="NCBI Taxonomy" id="1755647"/>
    <lineage>
        <taxon>Bacteria</taxon>
        <taxon>Pseudomonadati</taxon>
        <taxon>Pseudomonadota</taxon>
        <taxon>Alphaproteobacteria</taxon>
        <taxon>Hyphomicrobiales</taxon>
        <taxon>Nitrobacteraceae</taxon>
        <taxon>Bradyrhizobium</taxon>
    </lineage>
</organism>
<comment type="similarity">
    <text evidence="4">Belongs to the SctE/SipB/YopB family.</text>
</comment>
<evidence type="ECO:0000259" key="6">
    <source>
        <dbReference type="Pfam" id="PF04888"/>
    </source>
</evidence>
<proteinExistence type="inferred from homology"/>
<feature type="transmembrane region" description="Helical" evidence="5">
    <location>
        <begin position="131"/>
        <end position="164"/>
    </location>
</feature>
<dbReference type="RefSeq" id="WP_066504034.1">
    <property type="nucleotide sequence ID" value="NZ_LNCU01000039.1"/>
</dbReference>
<dbReference type="InterPro" id="IPR006972">
    <property type="entry name" value="BipB-like_C"/>
</dbReference>
<keyword evidence="8" id="KW-1185">Reference proteome</keyword>
<accession>A0A120FQB4</accession>
<dbReference type="OrthoDB" id="8203966at2"/>
<protein>
    <recommendedName>
        <fullName evidence="6">Translocator protein BipB-like C-terminal domain-containing protein</fullName>
    </recommendedName>
</protein>
<keyword evidence="2" id="KW-1043">Host membrane</keyword>
<keyword evidence="3" id="KW-0843">Virulence</keyword>
<dbReference type="Proteomes" id="UP000057737">
    <property type="component" value="Unassembled WGS sequence"/>
</dbReference>
<evidence type="ECO:0000313" key="8">
    <source>
        <dbReference type="Proteomes" id="UP000057737"/>
    </source>
</evidence>
<dbReference type="Pfam" id="PF04888">
    <property type="entry name" value="SseC"/>
    <property type="match status" value="1"/>
</dbReference>
<sequence length="377" mass="38846">MAHSLNVTGWNSEAQYEAGTLLVPGRSLIARSGTLDTTAIGNLPPAVSRKIVASGSIPNLALPRGLDPVELANNLLALRIKMADRLIASGMADVRHEGELLRQQHETIGNKIIEAANAMAKAKKSAHIRKFLGWLAVGLSVAAAVVTGGTLATVAAAVTVGVAVLNETGVVDKMTQAIAKRLMQDGNMDAAQANKVAVGITMGIILSVTVLTAGAGLMGGAANGARAAAMWSRLGEAGASALRGLASLAKQPGSLATVLSRAMNQAASTIADTTSNATRIAQISQKVSTAARVGEATASFGGAAAGIANGVQQKEAADTQADALDIRKRITWMKELQNNEMDFIKRLVLDQKATTQRIAEAIESRSASDASLIRAFA</sequence>
<comment type="caution">
    <text evidence="7">The sequence shown here is derived from an EMBL/GenBank/DDBJ whole genome shotgun (WGS) entry which is preliminary data.</text>
</comment>
<evidence type="ECO:0000256" key="3">
    <source>
        <dbReference type="ARBA" id="ARBA00023026"/>
    </source>
</evidence>
<reference evidence="7 8" key="1">
    <citation type="submission" date="2015-11" db="EMBL/GenBank/DDBJ databases">
        <title>Draft Genome Sequence of the Strain BR 10303 (Bradyrhizobium sp.) isolated from nodules of Centrolobium paraense.</title>
        <authorList>
            <person name="Zelli J.E."/>
            <person name="Simoes-Araujo J.L."/>
            <person name="Barauna A.C."/>
            <person name="Silva K."/>
        </authorList>
    </citation>
    <scope>NUCLEOTIDE SEQUENCE [LARGE SCALE GENOMIC DNA]</scope>
    <source>
        <strain evidence="7 8">BR 10303</strain>
    </source>
</reference>
<feature type="domain" description="Translocator protein BipB-like C-terminal" evidence="6">
    <location>
        <begin position="101"/>
        <end position="372"/>
    </location>
</feature>
<name>A0A120FQB4_9BRAD</name>
<evidence type="ECO:0000313" key="7">
    <source>
        <dbReference type="EMBL" id="KWV58265.1"/>
    </source>
</evidence>
<evidence type="ECO:0000256" key="1">
    <source>
        <dbReference type="ARBA" id="ARBA00004551"/>
    </source>
</evidence>
<evidence type="ECO:0000256" key="4">
    <source>
        <dbReference type="ARBA" id="ARBA00035640"/>
    </source>
</evidence>
<dbReference type="EMBL" id="LNCU01000039">
    <property type="protein sequence ID" value="KWV58265.1"/>
    <property type="molecule type" value="Genomic_DNA"/>
</dbReference>
<keyword evidence="5" id="KW-1133">Transmembrane helix</keyword>
<evidence type="ECO:0000256" key="5">
    <source>
        <dbReference type="SAM" id="Phobius"/>
    </source>
</evidence>
<keyword evidence="5" id="KW-0812">Transmembrane</keyword>